<dbReference type="EMBL" id="JBBNAF010000003">
    <property type="protein sequence ID" value="KAK9160951.1"/>
    <property type="molecule type" value="Genomic_DNA"/>
</dbReference>
<keyword evidence="2" id="KW-1185">Reference proteome</keyword>
<reference evidence="1 2" key="1">
    <citation type="submission" date="2024-01" db="EMBL/GenBank/DDBJ databases">
        <title>Genome assemblies of Stephania.</title>
        <authorList>
            <person name="Yang L."/>
        </authorList>
    </citation>
    <scope>NUCLEOTIDE SEQUENCE [LARGE SCALE GENOMIC DNA]</scope>
    <source>
        <strain evidence="1">YNDBR</strain>
        <tissue evidence="1">Leaf</tissue>
    </source>
</reference>
<sequence>MQIRMAYQLGRMVVVCSVMPPKKKVGPTPGLKVTRPSIGGVGSDESSLEYICIVARSSPNTDGKDMKAEGDVLDMYKMDKVLDGMKGCVGRVIWVRMKEIGMMGVVILRMQMLSLLLLTKVCMWDNVIMRSWV</sequence>
<comment type="caution">
    <text evidence="1">The sequence shown here is derived from an EMBL/GenBank/DDBJ whole genome shotgun (WGS) entry which is preliminary data.</text>
</comment>
<evidence type="ECO:0000313" key="2">
    <source>
        <dbReference type="Proteomes" id="UP001420932"/>
    </source>
</evidence>
<evidence type="ECO:0000313" key="1">
    <source>
        <dbReference type="EMBL" id="KAK9160951.1"/>
    </source>
</evidence>
<protein>
    <submittedName>
        <fullName evidence="1">Uncharacterized protein</fullName>
    </submittedName>
</protein>
<name>A0AAP0KYH8_9MAGN</name>
<gene>
    <name evidence="1" type="ORF">Syun_007292</name>
</gene>
<organism evidence="1 2">
    <name type="scientific">Stephania yunnanensis</name>
    <dbReference type="NCBI Taxonomy" id="152371"/>
    <lineage>
        <taxon>Eukaryota</taxon>
        <taxon>Viridiplantae</taxon>
        <taxon>Streptophyta</taxon>
        <taxon>Embryophyta</taxon>
        <taxon>Tracheophyta</taxon>
        <taxon>Spermatophyta</taxon>
        <taxon>Magnoliopsida</taxon>
        <taxon>Ranunculales</taxon>
        <taxon>Menispermaceae</taxon>
        <taxon>Menispermoideae</taxon>
        <taxon>Cissampelideae</taxon>
        <taxon>Stephania</taxon>
    </lineage>
</organism>
<dbReference type="Proteomes" id="UP001420932">
    <property type="component" value="Unassembled WGS sequence"/>
</dbReference>
<dbReference type="AlphaFoldDB" id="A0AAP0KYH8"/>
<proteinExistence type="predicted"/>
<accession>A0AAP0KYH8</accession>